<gene>
    <name evidence="2" type="ORF">P171DRAFT_503957</name>
</gene>
<protein>
    <submittedName>
        <fullName evidence="2">Uncharacterized protein</fullName>
    </submittedName>
</protein>
<evidence type="ECO:0000313" key="3">
    <source>
        <dbReference type="Proteomes" id="UP000799764"/>
    </source>
</evidence>
<proteinExistence type="predicted"/>
<reference evidence="2" key="1">
    <citation type="journal article" date="2020" name="Stud. Mycol.">
        <title>101 Dothideomycetes genomes: a test case for predicting lifestyles and emergence of pathogens.</title>
        <authorList>
            <person name="Haridas S."/>
            <person name="Albert R."/>
            <person name="Binder M."/>
            <person name="Bloem J."/>
            <person name="Labutti K."/>
            <person name="Salamov A."/>
            <person name="Andreopoulos B."/>
            <person name="Baker S."/>
            <person name="Barry K."/>
            <person name="Bills G."/>
            <person name="Bluhm B."/>
            <person name="Cannon C."/>
            <person name="Castanera R."/>
            <person name="Culley D."/>
            <person name="Daum C."/>
            <person name="Ezra D."/>
            <person name="Gonzalez J."/>
            <person name="Henrissat B."/>
            <person name="Kuo A."/>
            <person name="Liang C."/>
            <person name="Lipzen A."/>
            <person name="Lutzoni F."/>
            <person name="Magnuson J."/>
            <person name="Mondo S."/>
            <person name="Nolan M."/>
            <person name="Ohm R."/>
            <person name="Pangilinan J."/>
            <person name="Park H.-J."/>
            <person name="Ramirez L."/>
            <person name="Alfaro M."/>
            <person name="Sun H."/>
            <person name="Tritt A."/>
            <person name="Yoshinaga Y."/>
            <person name="Zwiers L.-H."/>
            <person name="Turgeon B."/>
            <person name="Goodwin S."/>
            <person name="Spatafora J."/>
            <person name="Crous P."/>
            <person name="Grigoriev I."/>
        </authorList>
    </citation>
    <scope>NUCLEOTIDE SEQUENCE</scope>
    <source>
        <strain evidence="2">CBS 690.94</strain>
    </source>
</reference>
<keyword evidence="3" id="KW-1185">Reference proteome</keyword>
<accession>A0A9P4UIX4</accession>
<dbReference type="EMBL" id="MU001493">
    <property type="protein sequence ID" value="KAF2451088.1"/>
    <property type="molecule type" value="Genomic_DNA"/>
</dbReference>
<dbReference type="AlphaFoldDB" id="A0A9P4UIX4"/>
<sequence>MMGSWRRPKPHPRPPFKRSGPASSIEGPRSKVQGPRSKVKGRAWSSRSPGGRRALGVGLSGSGAGQPDQSVAARNGREAPAPERFGAPCAASSGEPLLPPGAGDGRAATMCSAVAGRGRGSARASRGAFAGRAGLAAKRKENTGTRCAGEVRSGQQTLIADPRAHRLGAGGKAAVWPSWAPLARRYAPLGHGCTQPCGPTTMPSSRASVSIANLQIQPWPRLRNRQPASDKARRRRLAVLPGALRIHLVPCNASCIYCSFRRRRIHIGIPRTQGSETGMRAPVVHCCVGLLGLKSPHDT</sequence>
<evidence type="ECO:0000256" key="1">
    <source>
        <dbReference type="SAM" id="MobiDB-lite"/>
    </source>
</evidence>
<evidence type="ECO:0000313" key="2">
    <source>
        <dbReference type="EMBL" id="KAF2451088.1"/>
    </source>
</evidence>
<dbReference type="Proteomes" id="UP000799764">
    <property type="component" value="Unassembled WGS sequence"/>
</dbReference>
<name>A0A9P4UIX4_9PLEO</name>
<dbReference type="OrthoDB" id="10672880at2759"/>
<feature type="region of interest" description="Disordered" evidence="1">
    <location>
        <begin position="1"/>
        <end position="105"/>
    </location>
</feature>
<organism evidence="2 3">
    <name type="scientific">Karstenula rhodostoma CBS 690.94</name>
    <dbReference type="NCBI Taxonomy" id="1392251"/>
    <lineage>
        <taxon>Eukaryota</taxon>
        <taxon>Fungi</taxon>
        <taxon>Dikarya</taxon>
        <taxon>Ascomycota</taxon>
        <taxon>Pezizomycotina</taxon>
        <taxon>Dothideomycetes</taxon>
        <taxon>Pleosporomycetidae</taxon>
        <taxon>Pleosporales</taxon>
        <taxon>Massarineae</taxon>
        <taxon>Didymosphaeriaceae</taxon>
        <taxon>Karstenula</taxon>
    </lineage>
</organism>
<feature type="compositionally biased region" description="Basic residues" evidence="1">
    <location>
        <begin position="1"/>
        <end position="16"/>
    </location>
</feature>
<comment type="caution">
    <text evidence="2">The sequence shown here is derived from an EMBL/GenBank/DDBJ whole genome shotgun (WGS) entry which is preliminary data.</text>
</comment>